<dbReference type="InterPro" id="IPR001845">
    <property type="entry name" value="HTH_ArsR_DNA-bd_dom"/>
</dbReference>
<dbReference type="GO" id="GO:0003700">
    <property type="term" value="F:DNA-binding transcription factor activity"/>
    <property type="evidence" value="ECO:0007669"/>
    <property type="project" value="InterPro"/>
</dbReference>
<dbReference type="PANTHER" id="PTHR33154">
    <property type="entry name" value="TRANSCRIPTIONAL REGULATOR, ARSR FAMILY"/>
    <property type="match status" value="1"/>
</dbReference>
<dbReference type="AlphaFoldDB" id="A0A2I1WJD6"/>
<gene>
    <name evidence="8" type="ORF">BHU41_04930</name>
    <name evidence="7" type="ORF">GTK63_04480</name>
    <name evidence="5" type="ORF">QP235_04820</name>
    <name evidence="6" type="ORF">RON39_02895</name>
</gene>
<dbReference type="CDD" id="cd00090">
    <property type="entry name" value="HTH_ARSR"/>
    <property type="match status" value="1"/>
</dbReference>
<evidence type="ECO:0000313" key="10">
    <source>
        <dbReference type="Proteomes" id="UP000460132"/>
    </source>
</evidence>
<evidence type="ECO:0000313" key="5">
    <source>
        <dbReference type="EMBL" id="MDK6502522.1"/>
    </source>
</evidence>
<dbReference type="InterPro" id="IPR051081">
    <property type="entry name" value="HTH_MetalResp_TranReg"/>
</dbReference>
<dbReference type="InterPro" id="IPR036390">
    <property type="entry name" value="WH_DNA-bd_sf"/>
</dbReference>
<sequence>MEKEKTLAAFNAVMPTFAIFQDEKRQQLMIELCCKGEMTVNELTETTELSRPAVSHHLKLMLTAGVIKVRQVGVERHYSPNLAPIVKKLKALTAALEE</sequence>
<keyword evidence="2" id="KW-0238">DNA-binding</keyword>
<organism evidence="8 9">
    <name type="scientific">Lactobacillus crispatus</name>
    <dbReference type="NCBI Taxonomy" id="47770"/>
    <lineage>
        <taxon>Bacteria</taxon>
        <taxon>Bacillati</taxon>
        <taxon>Bacillota</taxon>
        <taxon>Bacilli</taxon>
        <taxon>Lactobacillales</taxon>
        <taxon>Lactobacillaceae</taxon>
        <taxon>Lactobacillus</taxon>
    </lineage>
</organism>
<dbReference type="EMBL" id="JASOGN010000014">
    <property type="protein sequence ID" value="MDK6502522.1"/>
    <property type="molecule type" value="Genomic_DNA"/>
</dbReference>
<keyword evidence="1" id="KW-0805">Transcription regulation</keyword>
<dbReference type="EMBL" id="MKXG01000012">
    <property type="protein sequence ID" value="PJZ17463.1"/>
    <property type="molecule type" value="Genomic_DNA"/>
</dbReference>
<evidence type="ECO:0000313" key="9">
    <source>
        <dbReference type="Proteomes" id="UP000231914"/>
    </source>
</evidence>
<evidence type="ECO:0000256" key="2">
    <source>
        <dbReference type="ARBA" id="ARBA00023125"/>
    </source>
</evidence>
<dbReference type="EMBL" id="WWFF01000005">
    <property type="protein sequence ID" value="MYN53585.1"/>
    <property type="molecule type" value="Genomic_DNA"/>
</dbReference>
<dbReference type="InterPro" id="IPR011991">
    <property type="entry name" value="ArsR-like_HTH"/>
</dbReference>
<evidence type="ECO:0000256" key="1">
    <source>
        <dbReference type="ARBA" id="ARBA00023015"/>
    </source>
</evidence>
<reference evidence="5" key="3">
    <citation type="submission" date="2023-05" db="EMBL/GenBank/DDBJ databases">
        <title>Cataloging the Phylogenetic Diversity of Human Bladder Bacteria.</title>
        <authorList>
            <person name="Du J."/>
        </authorList>
    </citation>
    <scope>NUCLEOTIDE SEQUENCE</scope>
    <source>
        <strain evidence="5">UMB9226</strain>
    </source>
</reference>
<dbReference type="Gene3D" id="1.10.10.10">
    <property type="entry name" value="Winged helix-like DNA-binding domain superfamily/Winged helix DNA-binding domain"/>
    <property type="match status" value="1"/>
</dbReference>
<dbReference type="Proteomes" id="UP001230300">
    <property type="component" value="Unassembled WGS sequence"/>
</dbReference>
<proteinExistence type="predicted"/>
<feature type="domain" description="HTH arsR-type" evidence="4">
    <location>
        <begin position="7"/>
        <end position="98"/>
    </location>
</feature>
<dbReference type="PANTHER" id="PTHR33154:SF33">
    <property type="entry name" value="TRANSCRIPTIONAL REPRESSOR SDPR"/>
    <property type="match status" value="1"/>
</dbReference>
<dbReference type="Proteomes" id="UP000231914">
    <property type="component" value="Unassembled WGS sequence"/>
</dbReference>
<dbReference type="Proteomes" id="UP001253287">
    <property type="component" value="Unassembled WGS sequence"/>
</dbReference>
<dbReference type="GO" id="GO:0003677">
    <property type="term" value="F:DNA binding"/>
    <property type="evidence" value="ECO:0007669"/>
    <property type="project" value="UniProtKB-KW"/>
</dbReference>
<dbReference type="SMART" id="SM00418">
    <property type="entry name" value="HTH_ARSR"/>
    <property type="match status" value="1"/>
</dbReference>
<name>A0A2I1WJD6_9LACO</name>
<dbReference type="RefSeq" id="WP_100732454.1">
    <property type="nucleotide sequence ID" value="NZ_JAGSXU010000002.1"/>
</dbReference>
<comment type="caution">
    <text evidence="8">The sequence shown here is derived from an EMBL/GenBank/DDBJ whole genome shotgun (WGS) entry which is preliminary data.</text>
</comment>
<reference evidence="7 10" key="2">
    <citation type="submission" date="2020-01" db="EMBL/GenBank/DDBJ databases">
        <title>Vaginal microbiome of pregnant Indian women: Insights into the genome of dominants Lactobacillus species.</title>
        <authorList>
            <person name="Das B."/>
            <person name="Mehta O."/>
            <person name="Ghosh T.S."/>
            <person name="Kothidar A."/>
            <person name="Gowtham M.R."/>
            <person name="Mitra R."/>
            <person name="Kshetrapal P."/>
            <person name="Wadhwa N."/>
            <person name="Thiruvengadam R."/>
            <person name="Nair G.B."/>
            <person name="Bhatnagar S."/>
            <person name="Pore S."/>
        </authorList>
    </citation>
    <scope>NUCLEOTIDE SEQUENCE [LARGE SCALE GENOMIC DNA]</scope>
    <source>
        <strain evidence="7 10">Indica2</strain>
    </source>
</reference>
<evidence type="ECO:0000259" key="4">
    <source>
        <dbReference type="PROSITE" id="PS50987"/>
    </source>
</evidence>
<evidence type="ECO:0000313" key="7">
    <source>
        <dbReference type="EMBL" id="MYN53585.1"/>
    </source>
</evidence>
<dbReference type="PROSITE" id="PS50987">
    <property type="entry name" value="HTH_ARSR_2"/>
    <property type="match status" value="1"/>
</dbReference>
<dbReference type="NCBIfam" id="NF033788">
    <property type="entry name" value="HTH_metalloreg"/>
    <property type="match status" value="1"/>
</dbReference>
<dbReference type="SUPFAM" id="SSF46785">
    <property type="entry name" value="Winged helix' DNA-binding domain"/>
    <property type="match status" value="1"/>
</dbReference>
<dbReference type="Pfam" id="PF01022">
    <property type="entry name" value="HTH_5"/>
    <property type="match status" value="1"/>
</dbReference>
<dbReference type="InterPro" id="IPR036388">
    <property type="entry name" value="WH-like_DNA-bd_sf"/>
</dbReference>
<reference evidence="8 9" key="1">
    <citation type="submission" date="2016-10" db="EMBL/GenBank/DDBJ databases">
        <title>WGS of isloates from the oral cavity of healthy individuals.</title>
        <authorList>
            <person name="Sharma S."/>
            <person name="Pal V.K."/>
            <person name="Patil P.B."/>
            <person name="Korpole S."/>
            <person name="Grover V."/>
        </authorList>
    </citation>
    <scope>NUCLEOTIDE SEQUENCE [LARGE SCALE GENOMIC DNA]</scope>
    <source>
        <strain evidence="8 9">DISK12</strain>
    </source>
</reference>
<reference evidence="6" key="4">
    <citation type="submission" date="2023-08" db="EMBL/GenBank/DDBJ databases">
        <title>Lactobacillus from the Female Urinary Tract.</title>
        <authorList>
            <person name="Stegman N."/>
            <person name="Jackson B."/>
            <person name="Steiling M."/>
            <person name="Sedano C."/>
            <person name="Wolfe A."/>
            <person name="Putonti C."/>
        </authorList>
    </citation>
    <scope>NUCLEOTIDE SEQUENCE</scope>
    <source>
        <strain evidence="6">UMB5661</strain>
    </source>
</reference>
<dbReference type="Proteomes" id="UP000460132">
    <property type="component" value="Unassembled WGS sequence"/>
</dbReference>
<protein>
    <submittedName>
        <fullName evidence="5">Metalloregulator ArsR/SmtB family transcription factor</fullName>
    </submittedName>
    <submittedName>
        <fullName evidence="8">Transcriptional regulator</fullName>
    </submittedName>
</protein>
<evidence type="ECO:0000313" key="6">
    <source>
        <dbReference type="EMBL" id="MDT9609080.1"/>
    </source>
</evidence>
<dbReference type="EMBL" id="JAVTXN010000009">
    <property type="protein sequence ID" value="MDT9609080.1"/>
    <property type="molecule type" value="Genomic_DNA"/>
</dbReference>
<evidence type="ECO:0000313" key="8">
    <source>
        <dbReference type="EMBL" id="PJZ17463.1"/>
    </source>
</evidence>
<keyword evidence="3" id="KW-0804">Transcription</keyword>
<evidence type="ECO:0000256" key="3">
    <source>
        <dbReference type="ARBA" id="ARBA00023163"/>
    </source>
</evidence>
<dbReference type="PRINTS" id="PR00778">
    <property type="entry name" value="HTHARSR"/>
</dbReference>
<accession>A0A2I1WJD6</accession>